<comment type="similarity">
    <text evidence="1">Belongs to the stealth family.</text>
</comment>
<reference evidence="6" key="1">
    <citation type="journal article" date="2015" name="PLoS Genet.">
        <title>Genome Sequence and Transcriptome Analyses of Chrysochromulina tobin: Metabolic Tools for Enhanced Algal Fitness in the Prominent Order Prymnesiales (Haptophyceae).</title>
        <authorList>
            <person name="Hovde B.T."/>
            <person name="Deodato C.R."/>
            <person name="Hunsperger H.M."/>
            <person name="Ryken S.A."/>
            <person name="Yost W."/>
            <person name="Jha R.K."/>
            <person name="Patterson J."/>
            <person name="Monnat R.J. Jr."/>
            <person name="Barlow S.B."/>
            <person name="Starkenburg S.R."/>
            <person name="Cattolico R.A."/>
        </authorList>
    </citation>
    <scope>NUCLEOTIDE SEQUENCE</scope>
    <source>
        <strain evidence="6">CCMP291</strain>
    </source>
</reference>
<dbReference type="InterPro" id="IPR031357">
    <property type="entry name" value="Stealth_CR3"/>
</dbReference>
<dbReference type="Pfam" id="PF17102">
    <property type="entry name" value="Stealth_CR3"/>
    <property type="match status" value="1"/>
</dbReference>
<dbReference type="GO" id="GO:0005794">
    <property type="term" value="C:Golgi apparatus"/>
    <property type="evidence" value="ECO:0007669"/>
    <property type="project" value="TreeGrafter"/>
</dbReference>
<evidence type="ECO:0000256" key="1">
    <source>
        <dbReference type="ARBA" id="ARBA00007583"/>
    </source>
</evidence>
<dbReference type="PANTHER" id="PTHR24045:SF0">
    <property type="entry name" value="N-ACETYLGLUCOSAMINE-1-PHOSPHOTRANSFERASE SUBUNITS ALPHA_BETA"/>
    <property type="match status" value="1"/>
</dbReference>
<evidence type="ECO:0000313" key="5">
    <source>
        <dbReference type="EMBL" id="KOO53780.1"/>
    </source>
</evidence>
<dbReference type="GO" id="GO:0016772">
    <property type="term" value="F:transferase activity, transferring phosphorus-containing groups"/>
    <property type="evidence" value="ECO:0007669"/>
    <property type="project" value="InterPro"/>
</dbReference>
<dbReference type="EMBL" id="JWZX01000069">
    <property type="protein sequence ID" value="KOO53780.1"/>
    <property type="molecule type" value="Genomic_DNA"/>
</dbReference>
<dbReference type="OrthoDB" id="263283at2759"/>
<evidence type="ECO:0000256" key="2">
    <source>
        <dbReference type="ARBA" id="ARBA00022679"/>
    </source>
</evidence>
<evidence type="ECO:0000313" key="6">
    <source>
        <dbReference type="Proteomes" id="UP000037460"/>
    </source>
</evidence>
<evidence type="ECO:0000259" key="4">
    <source>
        <dbReference type="Pfam" id="PF17102"/>
    </source>
</evidence>
<feature type="domain" description="Stealth protein CR2 conserved region 2" evidence="3">
    <location>
        <begin position="48"/>
        <end position="102"/>
    </location>
</feature>
<keyword evidence="2" id="KW-0808">Transferase</keyword>
<gene>
    <name evidence="5" type="ORF">Ctob_014637</name>
</gene>
<sequence length="245" mass="27632">MTEASSTDPTCGAAVGFTRTPISMHLKPLVERSRRGRSAGGPIGGGEESRLFVVPHAAIFPDAAAELPTFNSNAILCSLHRLPGLSDWFIYSDDDTVITQHNISMDAWRMRYYARPQHMPVLMSRDLMLELERRWASEFVRTRRHRLRLGDELELNFLYHHYLRAMRLPVTASEPGHVAFTYSQHCAAEKGKAHAFECKKAITDPRIHFATFNDDASTETEFKAGLASLNTVLNARFGTFDDHAR</sequence>
<name>A0A0M0LRU7_9EUKA</name>
<dbReference type="InterPro" id="IPR021520">
    <property type="entry name" value="Stealth_CR2"/>
</dbReference>
<keyword evidence="6" id="KW-1185">Reference proteome</keyword>
<dbReference type="AlphaFoldDB" id="A0A0M0LRU7"/>
<dbReference type="InterPro" id="IPR047141">
    <property type="entry name" value="Stealth"/>
</dbReference>
<organism evidence="5 6">
    <name type="scientific">Chrysochromulina tobinii</name>
    <dbReference type="NCBI Taxonomy" id="1460289"/>
    <lineage>
        <taxon>Eukaryota</taxon>
        <taxon>Haptista</taxon>
        <taxon>Haptophyta</taxon>
        <taxon>Prymnesiophyceae</taxon>
        <taxon>Prymnesiales</taxon>
        <taxon>Chrysochromulinaceae</taxon>
        <taxon>Chrysochromulina</taxon>
    </lineage>
</organism>
<accession>A0A0M0LRU7</accession>
<evidence type="ECO:0000259" key="3">
    <source>
        <dbReference type="Pfam" id="PF11380"/>
    </source>
</evidence>
<feature type="domain" description="Stealth protein CR3 conserved region 3" evidence="4">
    <location>
        <begin position="117"/>
        <end position="163"/>
    </location>
</feature>
<dbReference type="PANTHER" id="PTHR24045">
    <property type="match status" value="1"/>
</dbReference>
<comment type="caution">
    <text evidence="5">The sequence shown here is derived from an EMBL/GenBank/DDBJ whole genome shotgun (WGS) entry which is preliminary data.</text>
</comment>
<dbReference type="Pfam" id="PF11380">
    <property type="entry name" value="Stealth_CR2"/>
    <property type="match status" value="1"/>
</dbReference>
<dbReference type="Proteomes" id="UP000037460">
    <property type="component" value="Unassembled WGS sequence"/>
</dbReference>
<protein>
    <submittedName>
        <fullName evidence="5">Uncharacterized protein</fullName>
    </submittedName>
</protein>
<proteinExistence type="inferred from homology"/>